<dbReference type="SUPFAM" id="SSF55874">
    <property type="entry name" value="ATPase domain of HSP90 chaperone/DNA topoisomerase II/histidine kinase"/>
    <property type="match status" value="1"/>
</dbReference>
<feature type="transmembrane region" description="Helical" evidence="2">
    <location>
        <begin position="144"/>
        <end position="165"/>
    </location>
</feature>
<gene>
    <name evidence="4" type="ORF">SAMN05421827_102100</name>
</gene>
<protein>
    <submittedName>
        <fullName evidence="4">Histidine kinase</fullName>
    </submittedName>
</protein>
<dbReference type="EMBL" id="FNCH01000002">
    <property type="protein sequence ID" value="SDF91505.1"/>
    <property type="molecule type" value="Genomic_DNA"/>
</dbReference>
<organism evidence="4 5">
    <name type="scientific">Pedobacter terrae</name>
    <dbReference type="NCBI Taxonomy" id="405671"/>
    <lineage>
        <taxon>Bacteria</taxon>
        <taxon>Pseudomonadati</taxon>
        <taxon>Bacteroidota</taxon>
        <taxon>Sphingobacteriia</taxon>
        <taxon>Sphingobacteriales</taxon>
        <taxon>Sphingobacteriaceae</taxon>
        <taxon>Pedobacter</taxon>
    </lineage>
</organism>
<evidence type="ECO:0000313" key="4">
    <source>
        <dbReference type="EMBL" id="SDF91505.1"/>
    </source>
</evidence>
<evidence type="ECO:0000259" key="3">
    <source>
        <dbReference type="Pfam" id="PF06580"/>
    </source>
</evidence>
<keyword evidence="2" id="KW-0812">Transmembrane</keyword>
<evidence type="ECO:0000256" key="1">
    <source>
        <dbReference type="SAM" id="Coils"/>
    </source>
</evidence>
<keyword evidence="4" id="KW-0418">Kinase</keyword>
<feature type="transmembrane region" description="Helical" evidence="2">
    <location>
        <begin position="98"/>
        <end position="121"/>
    </location>
</feature>
<dbReference type="InterPro" id="IPR050640">
    <property type="entry name" value="Bact_2-comp_sensor_kinase"/>
</dbReference>
<feature type="domain" description="Signal transduction histidine kinase internal region" evidence="3">
    <location>
        <begin position="185"/>
        <end position="263"/>
    </location>
</feature>
<keyword evidence="4" id="KW-0808">Transferase</keyword>
<feature type="transmembrane region" description="Helical" evidence="2">
    <location>
        <begin position="33"/>
        <end position="52"/>
    </location>
</feature>
<dbReference type="STRING" id="405671.SAMN05421827_102100"/>
<proteinExistence type="predicted"/>
<reference evidence="5" key="1">
    <citation type="submission" date="2016-10" db="EMBL/GenBank/DDBJ databases">
        <authorList>
            <person name="Varghese N."/>
            <person name="Submissions S."/>
        </authorList>
    </citation>
    <scope>NUCLEOTIDE SEQUENCE [LARGE SCALE GENOMIC DNA]</scope>
    <source>
        <strain evidence="5">DSM 17933</strain>
    </source>
</reference>
<keyword evidence="2" id="KW-1133">Transmembrane helix</keyword>
<dbReference type="Pfam" id="PF06580">
    <property type="entry name" value="His_kinase"/>
    <property type="match status" value="1"/>
</dbReference>
<name>A0A1G7PZ06_9SPHI</name>
<sequence length="370" mass="43354">MATSESDQRMKRFLVISLRTVGTTSNGQLKREISYQTGLWIALFVFRVFRNYGELEQPDFREIFYYDVCHWIFQIIGANWIYFFLIRRFFEAKKYFPLILYFIAGMYILGVINRIFIVYAAEPLFANYPQDSITNILTEVKHLLFYYILPIISGSFIFVSMMIMLRYRNEKQNALQLQKEKSELELKALKAQLNPHFLFNTLNNIYSLSITGSSAVSQSISRLSDILDYILYHGQKEMVSVTAELKIVKDYIALQMLRYDERLKIEIEEKVEFPGFIPPLLYLSFVENAFKHGAEKTSGIVTIRISIETHANAVHFRVENQFFGKCQEMGTGIGLVNTRKQLDLYYPNQYSLEIKQANNWFTIELMTPII</sequence>
<dbReference type="InterPro" id="IPR010559">
    <property type="entry name" value="Sig_transdc_His_kin_internal"/>
</dbReference>
<dbReference type="Proteomes" id="UP000199643">
    <property type="component" value="Unassembled WGS sequence"/>
</dbReference>
<dbReference type="PANTHER" id="PTHR34220">
    <property type="entry name" value="SENSOR HISTIDINE KINASE YPDA"/>
    <property type="match status" value="1"/>
</dbReference>
<dbReference type="AlphaFoldDB" id="A0A1G7PZ06"/>
<keyword evidence="2" id="KW-0472">Membrane</keyword>
<evidence type="ECO:0000256" key="2">
    <source>
        <dbReference type="SAM" id="Phobius"/>
    </source>
</evidence>
<feature type="transmembrane region" description="Helical" evidence="2">
    <location>
        <begin position="64"/>
        <end position="86"/>
    </location>
</feature>
<dbReference type="GO" id="GO:0016020">
    <property type="term" value="C:membrane"/>
    <property type="evidence" value="ECO:0007669"/>
    <property type="project" value="InterPro"/>
</dbReference>
<keyword evidence="5" id="KW-1185">Reference proteome</keyword>
<dbReference type="PANTHER" id="PTHR34220:SF7">
    <property type="entry name" value="SENSOR HISTIDINE KINASE YPDA"/>
    <property type="match status" value="1"/>
</dbReference>
<dbReference type="InterPro" id="IPR036890">
    <property type="entry name" value="HATPase_C_sf"/>
</dbReference>
<dbReference type="GO" id="GO:0000155">
    <property type="term" value="F:phosphorelay sensor kinase activity"/>
    <property type="evidence" value="ECO:0007669"/>
    <property type="project" value="InterPro"/>
</dbReference>
<accession>A0A1G7PZ06</accession>
<evidence type="ECO:0000313" key="5">
    <source>
        <dbReference type="Proteomes" id="UP000199643"/>
    </source>
</evidence>
<feature type="coiled-coil region" evidence="1">
    <location>
        <begin position="167"/>
        <end position="194"/>
    </location>
</feature>
<keyword evidence="1" id="KW-0175">Coiled coil</keyword>
<dbReference type="Gene3D" id="3.30.565.10">
    <property type="entry name" value="Histidine kinase-like ATPase, C-terminal domain"/>
    <property type="match status" value="1"/>
</dbReference>